<dbReference type="GO" id="GO:0042910">
    <property type="term" value="F:xenobiotic transmembrane transporter activity"/>
    <property type="evidence" value="ECO:0007669"/>
    <property type="project" value="InterPro"/>
</dbReference>
<comment type="caution">
    <text evidence="8">The sequence shown here is derived from an EMBL/GenBank/DDBJ whole genome shotgun (WGS) entry which is preliminary data.</text>
</comment>
<keyword evidence="2" id="KW-0813">Transport</keyword>
<keyword evidence="3" id="KW-1003">Cell membrane</keyword>
<feature type="transmembrane region" description="Helical" evidence="7">
    <location>
        <begin position="282"/>
        <end position="305"/>
    </location>
</feature>
<feature type="transmembrane region" description="Helical" evidence="7">
    <location>
        <begin position="12"/>
        <end position="36"/>
    </location>
</feature>
<dbReference type="CDD" id="cd13134">
    <property type="entry name" value="MATE_like_8"/>
    <property type="match status" value="1"/>
</dbReference>
<dbReference type="AlphaFoldDB" id="A0A1S8TI10"/>
<feature type="transmembrane region" description="Helical" evidence="7">
    <location>
        <begin position="390"/>
        <end position="408"/>
    </location>
</feature>
<feature type="transmembrane region" description="Helical" evidence="7">
    <location>
        <begin position="317"/>
        <end position="340"/>
    </location>
</feature>
<evidence type="ECO:0000256" key="5">
    <source>
        <dbReference type="ARBA" id="ARBA00022989"/>
    </source>
</evidence>
<feature type="transmembrane region" description="Helical" evidence="7">
    <location>
        <begin position="56"/>
        <end position="76"/>
    </location>
</feature>
<dbReference type="PANTHER" id="PTHR42925">
    <property type="entry name" value="MULTIDRUG AND TOXIN EFFLUX PROTEIN MATE FAMILY"/>
    <property type="match status" value="1"/>
</dbReference>
<dbReference type="GO" id="GO:0005886">
    <property type="term" value="C:plasma membrane"/>
    <property type="evidence" value="ECO:0007669"/>
    <property type="project" value="UniProtKB-SubCell"/>
</dbReference>
<evidence type="ECO:0000313" key="9">
    <source>
        <dbReference type="Proteomes" id="UP000190890"/>
    </source>
</evidence>
<dbReference type="InterPro" id="IPR047135">
    <property type="entry name" value="YsiQ"/>
</dbReference>
<evidence type="ECO:0000256" key="3">
    <source>
        <dbReference type="ARBA" id="ARBA00022475"/>
    </source>
</evidence>
<dbReference type="EMBL" id="LZZM01000152">
    <property type="protein sequence ID" value="OOM77398.1"/>
    <property type="molecule type" value="Genomic_DNA"/>
</dbReference>
<evidence type="ECO:0000256" key="2">
    <source>
        <dbReference type="ARBA" id="ARBA00022448"/>
    </source>
</evidence>
<dbReference type="GO" id="GO:0015297">
    <property type="term" value="F:antiporter activity"/>
    <property type="evidence" value="ECO:0007669"/>
    <property type="project" value="InterPro"/>
</dbReference>
<evidence type="ECO:0000313" key="8">
    <source>
        <dbReference type="EMBL" id="OOM77398.1"/>
    </source>
</evidence>
<dbReference type="Proteomes" id="UP000190890">
    <property type="component" value="Unassembled WGS sequence"/>
</dbReference>
<name>A0A1S8TI10_9CLOT</name>
<dbReference type="PIRSF" id="PIRSF006603">
    <property type="entry name" value="DinF"/>
    <property type="match status" value="1"/>
</dbReference>
<dbReference type="Pfam" id="PF01554">
    <property type="entry name" value="MatE"/>
    <property type="match status" value="2"/>
</dbReference>
<evidence type="ECO:0000256" key="6">
    <source>
        <dbReference type="ARBA" id="ARBA00023136"/>
    </source>
</evidence>
<feature type="transmembrane region" description="Helical" evidence="7">
    <location>
        <begin position="195"/>
        <end position="218"/>
    </location>
</feature>
<evidence type="ECO:0000256" key="7">
    <source>
        <dbReference type="SAM" id="Phobius"/>
    </source>
</evidence>
<feature type="transmembrane region" description="Helical" evidence="7">
    <location>
        <begin position="414"/>
        <end position="436"/>
    </location>
</feature>
<evidence type="ECO:0000256" key="4">
    <source>
        <dbReference type="ARBA" id="ARBA00022692"/>
    </source>
</evidence>
<evidence type="ECO:0000256" key="1">
    <source>
        <dbReference type="ARBA" id="ARBA00004651"/>
    </source>
</evidence>
<keyword evidence="6 7" id="KW-0472">Membrane</keyword>
<sequence length="449" mass="48551">MGENKRIKKKLLRITWPIFVESLLLSTLGTVDTLMVSRYSDSAVAAVGVSNQIINMINLLFVVITSGTSILVAQYIGANKDGKKNYEIFQLCGMSIGFNALIGLLLSLVLSCFGIGFLKLLNTSSDILYLANDFLKYVGGFIFIQAISMTITAILRPHGYVKICMYVTLLINVINAILNYILIFGKFGAPELGVVGSALGTTISKFIGLCILGAVIYVKILRGYSIKLLWPLPIKHLKNVMTIGIPSAGENMSYSLAQLALMSFINTISVETVTTRSYVNNIVSFAVLFSAALAQGNGIIVGRLIGEKKNTAALNFGIYSIKIAILLSTGMAGLFAILGHPLMRIFTENQEIIKLGAIVIGIDVILEIGRATNVVGIGALKAVGDVKFPVVIGIFSMWVISVGLGYVLSIKCGLGLIGIWIGLASDECFRAVLVIFRWKNRKWEGKAFV</sequence>
<dbReference type="NCBIfam" id="TIGR00797">
    <property type="entry name" value="matE"/>
    <property type="match status" value="1"/>
</dbReference>
<protein>
    <submittedName>
        <fullName evidence="8">Multidrug resistance protein NorM</fullName>
    </submittedName>
</protein>
<gene>
    <name evidence="8" type="primary">norM_1</name>
    <name evidence="8" type="ORF">CLPUN_22970</name>
</gene>
<dbReference type="InterPro" id="IPR048279">
    <property type="entry name" value="MdtK-like"/>
</dbReference>
<dbReference type="RefSeq" id="WP_077847432.1">
    <property type="nucleotide sequence ID" value="NZ_LZZM01000152.1"/>
</dbReference>
<keyword evidence="4 7" id="KW-0812">Transmembrane</keyword>
<accession>A0A1S8TI10</accession>
<feature type="transmembrane region" description="Helical" evidence="7">
    <location>
        <begin position="137"/>
        <end position="156"/>
    </location>
</feature>
<keyword evidence="9" id="KW-1185">Reference proteome</keyword>
<dbReference type="STRING" id="29367.CLPUN_22970"/>
<reference evidence="8 9" key="1">
    <citation type="submission" date="2016-05" db="EMBL/GenBank/DDBJ databases">
        <title>Microbial solvent formation.</title>
        <authorList>
            <person name="Poehlein A."/>
            <person name="Montoya Solano J.D."/>
            <person name="Flitsch S."/>
            <person name="Krabben P."/>
            <person name="Duerre P."/>
            <person name="Daniel R."/>
        </authorList>
    </citation>
    <scope>NUCLEOTIDE SEQUENCE [LARGE SCALE GENOMIC DNA]</scope>
    <source>
        <strain evidence="8 9">DSM 2619</strain>
    </source>
</reference>
<feature type="transmembrane region" description="Helical" evidence="7">
    <location>
        <begin position="163"/>
        <end position="183"/>
    </location>
</feature>
<proteinExistence type="predicted"/>
<organism evidence="8 9">
    <name type="scientific">Clostridium puniceum</name>
    <dbReference type="NCBI Taxonomy" id="29367"/>
    <lineage>
        <taxon>Bacteria</taxon>
        <taxon>Bacillati</taxon>
        <taxon>Bacillota</taxon>
        <taxon>Clostridia</taxon>
        <taxon>Eubacteriales</taxon>
        <taxon>Clostridiaceae</taxon>
        <taxon>Clostridium</taxon>
    </lineage>
</organism>
<comment type="subcellular location">
    <subcellularLocation>
        <location evidence="1">Cell membrane</location>
        <topology evidence="1">Multi-pass membrane protein</topology>
    </subcellularLocation>
</comment>
<dbReference type="OrthoDB" id="62420at2"/>
<feature type="transmembrane region" description="Helical" evidence="7">
    <location>
        <begin position="88"/>
        <end position="117"/>
    </location>
</feature>
<dbReference type="PANTHER" id="PTHR42925:SF1">
    <property type="entry name" value="VIRULENCE FACTOR MVIN"/>
    <property type="match status" value="1"/>
</dbReference>
<keyword evidence="5 7" id="KW-1133">Transmembrane helix</keyword>
<dbReference type="InterPro" id="IPR002528">
    <property type="entry name" value="MATE_fam"/>
</dbReference>